<feature type="region of interest" description="Disordered" evidence="1">
    <location>
        <begin position="96"/>
        <end position="119"/>
    </location>
</feature>
<dbReference type="Proteomes" id="UP001153269">
    <property type="component" value="Unassembled WGS sequence"/>
</dbReference>
<dbReference type="AlphaFoldDB" id="A0A9N7U4X6"/>
<keyword evidence="3" id="KW-1185">Reference proteome</keyword>
<dbReference type="EMBL" id="CADEAL010000680">
    <property type="protein sequence ID" value="CAB1423794.1"/>
    <property type="molecule type" value="Genomic_DNA"/>
</dbReference>
<comment type="caution">
    <text evidence="2">The sequence shown here is derived from an EMBL/GenBank/DDBJ whole genome shotgun (WGS) entry which is preliminary data.</text>
</comment>
<evidence type="ECO:0000256" key="1">
    <source>
        <dbReference type="SAM" id="MobiDB-lite"/>
    </source>
</evidence>
<accession>A0A9N7U4X6</accession>
<protein>
    <submittedName>
        <fullName evidence="2">Uncharacterized protein</fullName>
    </submittedName>
</protein>
<evidence type="ECO:0000313" key="3">
    <source>
        <dbReference type="Proteomes" id="UP001153269"/>
    </source>
</evidence>
<proteinExistence type="predicted"/>
<name>A0A9N7U4X6_PLEPL</name>
<sequence>MGKSGSLCRTEQTPVFWEEGECLYHSEEAAKPAKVFSVLSPRPSLQPLSAAWHLSSLGFAEGQLHKQDDPSCWPHAPEPGLALTAVEHGWMLAQSQKNRPNDGYHADEEHAEPFCEYAS</sequence>
<feature type="compositionally biased region" description="Basic and acidic residues" evidence="1">
    <location>
        <begin position="99"/>
        <end position="113"/>
    </location>
</feature>
<reference evidence="2" key="1">
    <citation type="submission" date="2020-03" db="EMBL/GenBank/DDBJ databases">
        <authorList>
            <person name="Weist P."/>
        </authorList>
    </citation>
    <scope>NUCLEOTIDE SEQUENCE</scope>
</reference>
<organism evidence="2 3">
    <name type="scientific">Pleuronectes platessa</name>
    <name type="common">European plaice</name>
    <dbReference type="NCBI Taxonomy" id="8262"/>
    <lineage>
        <taxon>Eukaryota</taxon>
        <taxon>Metazoa</taxon>
        <taxon>Chordata</taxon>
        <taxon>Craniata</taxon>
        <taxon>Vertebrata</taxon>
        <taxon>Euteleostomi</taxon>
        <taxon>Actinopterygii</taxon>
        <taxon>Neopterygii</taxon>
        <taxon>Teleostei</taxon>
        <taxon>Neoteleostei</taxon>
        <taxon>Acanthomorphata</taxon>
        <taxon>Carangaria</taxon>
        <taxon>Pleuronectiformes</taxon>
        <taxon>Pleuronectoidei</taxon>
        <taxon>Pleuronectidae</taxon>
        <taxon>Pleuronectes</taxon>
    </lineage>
</organism>
<gene>
    <name evidence="2" type="ORF">PLEPLA_LOCUS11715</name>
</gene>
<evidence type="ECO:0000313" key="2">
    <source>
        <dbReference type="EMBL" id="CAB1423794.1"/>
    </source>
</evidence>